<gene>
    <name evidence="5" type="ORF">DYB30_007293</name>
    <name evidence="3" type="ORF">DYB34_001717</name>
    <name evidence="4" type="ORF">DYB38_002464</name>
</gene>
<accession>A0A397DW72</accession>
<evidence type="ECO:0000259" key="2">
    <source>
        <dbReference type="Pfam" id="PF14145"/>
    </source>
</evidence>
<protein>
    <recommendedName>
        <fullName evidence="2">YrhK domain-containing protein</fullName>
    </recommendedName>
</protein>
<feature type="transmembrane region" description="Helical" evidence="1">
    <location>
        <begin position="111"/>
        <end position="132"/>
    </location>
</feature>
<evidence type="ECO:0000313" key="7">
    <source>
        <dbReference type="Proteomes" id="UP000266643"/>
    </source>
</evidence>
<reference evidence="6 7" key="1">
    <citation type="submission" date="2018-08" db="EMBL/GenBank/DDBJ databases">
        <title>Aphanomyces genome sequencing and annotation.</title>
        <authorList>
            <person name="Minardi D."/>
            <person name="Oidtmann B."/>
            <person name="Van Der Giezen M."/>
            <person name="Studholme D.J."/>
        </authorList>
    </citation>
    <scope>NUCLEOTIDE SEQUENCE [LARGE SCALE GENOMIC DNA]</scope>
    <source>
        <strain evidence="5 7">D2</strain>
        <strain evidence="4 6">SA</strain>
        <strain evidence="3 8">Si</strain>
    </source>
</reference>
<dbReference type="EMBL" id="QUTD01003848">
    <property type="protein sequence ID" value="RHY71083.1"/>
    <property type="molecule type" value="Genomic_DNA"/>
</dbReference>
<dbReference type="EMBL" id="QUTC01003566">
    <property type="protein sequence ID" value="RHY69370.1"/>
    <property type="molecule type" value="Genomic_DNA"/>
</dbReference>
<keyword evidence="1" id="KW-0812">Transmembrane</keyword>
<keyword evidence="1" id="KW-0472">Membrane</keyword>
<proteinExistence type="predicted"/>
<evidence type="ECO:0000313" key="5">
    <source>
        <dbReference type="EMBL" id="RHY71083.1"/>
    </source>
</evidence>
<feature type="transmembrane region" description="Helical" evidence="1">
    <location>
        <begin position="168"/>
        <end position="194"/>
    </location>
</feature>
<name>A0A397DW72_APHAT</name>
<dbReference type="VEuPathDB" id="FungiDB:H257_08306"/>
<feature type="domain" description="YrhK" evidence="2">
    <location>
        <begin position="177"/>
        <end position="231"/>
    </location>
</feature>
<dbReference type="InterPro" id="IPR025424">
    <property type="entry name" value="YrhK_domain"/>
</dbReference>
<evidence type="ECO:0000313" key="6">
    <source>
        <dbReference type="Proteomes" id="UP000265716"/>
    </source>
</evidence>
<feature type="transmembrane region" description="Helical" evidence="1">
    <location>
        <begin position="68"/>
        <end position="90"/>
    </location>
</feature>
<evidence type="ECO:0000313" key="8">
    <source>
        <dbReference type="Proteomes" id="UP000283543"/>
    </source>
</evidence>
<dbReference type="Pfam" id="PF14145">
    <property type="entry name" value="YrhK"/>
    <property type="match status" value="2"/>
</dbReference>
<dbReference type="Proteomes" id="UP000283543">
    <property type="component" value="Unassembled WGS sequence"/>
</dbReference>
<sequence>MTFELVTPNDTVDTKTSPLSLAARLFHVTFKSSSVCYFICGWLFLIGSILFYPRYYTLYGEDGLGPLIGGWLFVFGCVGFLAGSLFEVFVARAAHVGGSDWQRFIPITTSVSNVIGSVCFVYGGVYFLPSYYAEDPALGCYLFIVGCSVFSFAIFADIPRSLRANQPLVGLWTSVSLFNMIGNILFIVGSYYFLPKFLYVEGDAAVDNLVYSTNYFVVGSVAFIIAPFAQIAGTYNDLVAQAPVAKAVDTVA</sequence>
<feature type="transmembrane region" description="Helical" evidence="1">
    <location>
        <begin position="34"/>
        <end position="56"/>
    </location>
</feature>
<dbReference type="EMBL" id="QUTB01007526">
    <property type="protein sequence ID" value="RHY45636.1"/>
    <property type="molecule type" value="Genomic_DNA"/>
</dbReference>
<dbReference type="Proteomes" id="UP000265716">
    <property type="component" value="Unassembled WGS sequence"/>
</dbReference>
<evidence type="ECO:0000313" key="3">
    <source>
        <dbReference type="EMBL" id="RHY45636.1"/>
    </source>
</evidence>
<organism evidence="4 6">
    <name type="scientific">Aphanomyces astaci</name>
    <name type="common">Crayfish plague agent</name>
    <dbReference type="NCBI Taxonomy" id="112090"/>
    <lineage>
        <taxon>Eukaryota</taxon>
        <taxon>Sar</taxon>
        <taxon>Stramenopiles</taxon>
        <taxon>Oomycota</taxon>
        <taxon>Saprolegniomycetes</taxon>
        <taxon>Saprolegniales</taxon>
        <taxon>Verrucalvaceae</taxon>
        <taxon>Aphanomyces</taxon>
    </lineage>
</organism>
<comment type="caution">
    <text evidence="4">The sequence shown here is derived from an EMBL/GenBank/DDBJ whole genome shotgun (WGS) entry which is preliminary data.</text>
</comment>
<feature type="transmembrane region" description="Helical" evidence="1">
    <location>
        <begin position="214"/>
        <end position="233"/>
    </location>
</feature>
<evidence type="ECO:0000313" key="4">
    <source>
        <dbReference type="EMBL" id="RHY69370.1"/>
    </source>
</evidence>
<evidence type="ECO:0000256" key="1">
    <source>
        <dbReference type="SAM" id="Phobius"/>
    </source>
</evidence>
<keyword evidence="1" id="KW-1133">Transmembrane helix</keyword>
<dbReference type="Proteomes" id="UP000266643">
    <property type="component" value="Unassembled WGS sequence"/>
</dbReference>
<feature type="transmembrane region" description="Helical" evidence="1">
    <location>
        <begin position="138"/>
        <end position="156"/>
    </location>
</feature>
<dbReference type="AlphaFoldDB" id="A0A397DW72"/>
<feature type="domain" description="YrhK" evidence="2">
    <location>
        <begin position="33"/>
        <end position="89"/>
    </location>
</feature>